<sequence length="65" mass="7508">MLAMKSLILKFVELVNITSESSQNLLIITYCLTKQYNILLAYFSLSTTKIFLYLQKFKIPCSLLP</sequence>
<organism evidence="1 2">
    <name type="scientific">Euplotes crassus</name>
    <dbReference type="NCBI Taxonomy" id="5936"/>
    <lineage>
        <taxon>Eukaryota</taxon>
        <taxon>Sar</taxon>
        <taxon>Alveolata</taxon>
        <taxon>Ciliophora</taxon>
        <taxon>Intramacronucleata</taxon>
        <taxon>Spirotrichea</taxon>
        <taxon>Hypotrichia</taxon>
        <taxon>Euplotida</taxon>
        <taxon>Euplotidae</taxon>
        <taxon>Moneuplotes</taxon>
    </lineage>
</organism>
<dbReference type="AlphaFoldDB" id="A0AAD1Y504"/>
<dbReference type="EMBL" id="CAMPGE010027643">
    <property type="protein sequence ID" value="CAI2385258.1"/>
    <property type="molecule type" value="Genomic_DNA"/>
</dbReference>
<name>A0AAD1Y504_EUPCR</name>
<evidence type="ECO:0000313" key="2">
    <source>
        <dbReference type="Proteomes" id="UP001295684"/>
    </source>
</evidence>
<proteinExistence type="predicted"/>
<evidence type="ECO:0000313" key="1">
    <source>
        <dbReference type="EMBL" id="CAI2385258.1"/>
    </source>
</evidence>
<keyword evidence="2" id="KW-1185">Reference proteome</keyword>
<protein>
    <submittedName>
        <fullName evidence="1">Uncharacterized protein</fullName>
    </submittedName>
</protein>
<reference evidence="1" key="1">
    <citation type="submission" date="2023-07" db="EMBL/GenBank/DDBJ databases">
        <authorList>
            <consortium name="AG Swart"/>
            <person name="Singh M."/>
            <person name="Singh A."/>
            <person name="Seah K."/>
            <person name="Emmerich C."/>
        </authorList>
    </citation>
    <scope>NUCLEOTIDE SEQUENCE</scope>
    <source>
        <strain evidence="1">DP1</strain>
    </source>
</reference>
<accession>A0AAD1Y504</accession>
<dbReference type="Proteomes" id="UP001295684">
    <property type="component" value="Unassembled WGS sequence"/>
</dbReference>
<gene>
    <name evidence="1" type="ORF">ECRASSUSDP1_LOCUS26811</name>
</gene>
<comment type="caution">
    <text evidence="1">The sequence shown here is derived from an EMBL/GenBank/DDBJ whole genome shotgun (WGS) entry which is preliminary data.</text>
</comment>